<comment type="caution">
    <text evidence="2">The sequence shown here is derived from an EMBL/GenBank/DDBJ whole genome shotgun (WGS) entry which is preliminary data.</text>
</comment>
<accession>A0AAV9FMK6</accession>
<gene>
    <name evidence="2" type="ORF">QJS10_CPA01g00118</name>
</gene>
<protein>
    <recommendedName>
        <fullName evidence="4">Ubiquinone biosynthesis protein COQ4 homolog, mitochondrial</fullName>
    </recommendedName>
</protein>
<dbReference type="Proteomes" id="UP001180020">
    <property type="component" value="Unassembled WGS sequence"/>
</dbReference>
<evidence type="ECO:0008006" key="4">
    <source>
        <dbReference type="Google" id="ProtNLM"/>
    </source>
</evidence>
<organism evidence="2 3">
    <name type="scientific">Acorus calamus</name>
    <name type="common">Sweet flag</name>
    <dbReference type="NCBI Taxonomy" id="4465"/>
    <lineage>
        <taxon>Eukaryota</taxon>
        <taxon>Viridiplantae</taxon>
        <taxon>Streptophyta</taxon>
        <taxon>Embryophyta</taxon>
        <taxon>Tracheophyta</taxon>
        <taxon>Spermatophyta</taxon>
        <taxon>Magnoliopsida</taxon>
        <taxon>Liliopsida</taxon>
        <taxon>Acoraceae</taxon>
        <taxon>Acorus</taxon>
    </lineage>
</organism>
<reference evidence="2" key="1">
    <citation type="journal article" date="2023" name="Nat. Commun.">
        <title>Diploid and tetraploid genomes of Acorus and the evolution of monocots.</title>
        <authorList>
            <person name="Ma L."/>
            <person name="Liu K.W."/>
            <person name="Li Z."/>
            <person name="Hsiao Y.Y."/>
            <person name="Qi Y."/>
            <person name="Fu T."/>
            <person name="Tang G.D."/>
            <person name="Zhang D."/>
            <person name="Sun W.H."/>
            <person name="Liu D.K."/>
            <person name="Li Y."/>
            <person name="Chen G.Z."/>
            <person name="Liu X.D."/>
            <person name="Liao X.Y."/>
            <person name="Jiang Y.T."/>
            <person name="Yu X."/>
            <person name="Hao Y."/>
            <person name="Huang J."/>
            <person name="Zhao X.W."/>
            <person name="Ke S."/>
            <person name="Chen Y.Y."/>
            <person name="Wu W.L."/>
            <person name="Hsu J.L."/>
            <person name="Lin Y.F."/>
            <person name="Huang M.D."/>
            <person name="Li C.Y."/>
            <person name="Huang L."/>
            <person name="Wang Z.W."/>
            <person name="Zhao X."/>
            <person name="Zhong W.Y."/>
            <person name="Peng D.H."/>
            <person name="Ahmad S."/>
            <person name="Lan S."/>
            <person name="Zhang J.S."/>
            <person name="Tsai W.C."/>
            <person name="Van de Peer Y."/>
            <person name="Liu Z.J."/>
        </authorList>
    </citation>
    <scope>NUCLEOTIDE SEQUENCE</scope>
    <source>
        <strain evidence="2">CP</strain>
    </source>
</reference>
<keyword evidence="3" id="KW-1185">Reference proteome</keyword>
<dbReference type="EMBL" id="JAUJYO010000001">
    <property type="protein sequence ID" value="KAK1326831.1"/>
    <property type="molecule type" value="Genomic_DNA"/>
</dbReference>
<evidence type="ECO:0000313" key="3">
    <source>
        <dbReference type="Proteomes" id="UP001180020"/>
    </source>
</evidence>
<proteinExistence type="predicted"/>
<dbReference type="PANTHER" id="PTHR12922">
    <property type="entry name" value="UBIQUINONE BIOSYNTHESIS PROTEIN"/>
    <property type="match status" value="1"/>
</dbReference>
<dbReference type="AlphaFoldDB" id="A0AAV9FMK6"/>
<dbReference type="GO" id="GO:0006744">
    <property type="term" value="P:ubiquinone biosynthetic process"/>
    <property type="evidence" value="ECO:0007669"/>
    <property type="project" value="UniProtKB-KW"/>
</dbReference>
<reference evidence="2" key="2">
    <citation type="submission" date="2023-06" db="EMBL/GenBank/DDBJ databases">
        <authorList>
            <person name="Ma L."/>
            <person name="Liu K.-W."/>
            <person name="Li Z."/>
            <person name="Hsiao Y.-Y."/>
            <person name="Qi Y."/>
            <person name="Fu T."/>
            <person name="Tang G."/>
            <person name="Zhang D."/>
            <person name="Sun W.-H."/>
            <person name="Liu D.-K."/>
            <person name="Li Y."/>
            <person name="Chen G.-Z."/>
            <person name="Liu X.-D."/>
            <person name="Liao X.-Y."/>
            <person name="Jiang Y.-T."/>
            <person name="Yu X."/>
            <person name="Hao Y."/>
            <person name="Huang J."/>
            <person name="Zhao X.-W."/>
            <person name="Ke S."/>
            <person name="Chen Y.-Y."/>
            <person name="Wu W.-L."/>
            <person name="Hsu J.-L."/>
            <person name="Lin Y.-F."/>
            <person name="Huang M.-D."/>
            <person name="Li C.-Y."/>
            <person name="Huang L."/>
            <person name="Wang Z.-W."/>
            <person name="Zhao X."/>
            <person name="Zhong W.-Y."/>
            <person name="Peng D.-H."/>
            <person name="Ahmad S."/>
            <person name="Lan S."/>
            <person name="Zhang J.-S."/>
            <person name="Tsai W.-C."/>
            <person name="Van De Peer Y."/>
            <person name="Liu Z.-J."/>
        </authorList>
    </citation>
    <scope>NUCLEOTIDE SEQUENCE</scope>
    <source>
        <strain evidence="2">CP</strain>
        <tissue evidence="2">Leaves</tissue>
    </source>
</reference>
<dbReference type="Pfam" id="PF05019">
    <property type="entry name" value="Coq4"/>
    <property type="match status" value="1"/>
</dbReference>
<dbReference type="InterPro" id="IPR007715">
    <property type="entry name" value="Coq4"/>
</dbReference>
<name>A0AAV9FMK6_ACOCL</name>
<sequence>MKSSPEGRDVLLERSRVISANVAHAWHLPEHTFGAAYARFMGSHNFSPDDRPPVWFMDTNELALMATRAREVHDFWHVLFGLPRNVIG</sequence>
<dbReference type="PANTHER" id="PTHR12922:SF7">
    <property type="entry name" value="UBIQUINONE BIOSYNTHESIS PROTEIN COQ4 HOMOLOG, MITOCHONDRIAL"/>
    <property type="match status" value="1"/>
</dbReference>
<keyword evidence="1" id="KW-0831">Ubiquinone biosynthesis</keyword>
<evidence type="ECO:0000256" key="1">
    <source>
        <dbReference type="ARBA" id="ARBA00022688"/>
    </source>
</evidence>
<evidence type="ECO:0000313" key="2">
    <source>
        <dbReference type="EMBL" id="KAK1326831.1"/>
    </source>
</evidence>